<dbReference type="InterPro" id="IPR005123">
    <property type="entry name" value="Oxoglu/Fe-dep_dioxygenase_dom"/>
</dbReference>
<feature type="region of interest" description="Disordered" evidence="2">
    <location>
        <begin position="187"/>
        <end position="209"/>
    </location>
</feature>
<evidence type="ECO:0000256" key="2">
    <source>
        <dbReference type="SAM" id="MobiDB-lite"/>
    </source>
</evidence>
<keyword evidence="1" id="KW-0479">Metal-binding</keyword>
<dbReference type="EMBL" id="HBIM01013674">
    <property type="protein sequence ID" value="CAE0413797.1"/>
    <property type="molecule type" value="Transcribed_RNA"/>
</dbReference>
<dbReference type="GO" id="GO:0016491">
    <property type="term" value="F:oxidoreductase activity"/>
    <property type="evidence" value="ECO:0007669"/>
    <property type="project" value="UniProtKB-KW"/>
</dbReference>
<dbReference type="Pfam" id="PF14226">
    <property type="entry name" value="DIOX_N"/>
    <property type="match status" value="1"/>
</dbReference>
<evidence type="ECO:0000259" key="3">
    <source>
        <dbReference type="PROSITE" id="PS51471"/>
    </source>
</evidence>
<dbReference type="InterPro" id="IPR044861">
    <property type="entry name" value="IPNS-like_FE2OG_OXY"/>
</dbReference>
<keyword evidence="1" id="KW-0560">Oxidoreductase</keyword>
<dbReference type="InterPro" id="IPR027443">
    <property type="entry name" value="IPNS-like_sf"/>
</dbReference>
<feature type="domain" description="Fe2OG dioxygenase" evidence="3">
    <location>
        <begin position="171"/>
        <end position="287"/>
    </location>
</feature>
<dbReference type="PRINTS" id="PR00682">
    <property type="entry name" value="IPNSYNTHASE"/>
</dbReference>
<name>A0A7S3P576_9STRA</name>
<dbReference type="InterPro" id="IPR026992">
    <property type="entry name" value="DIOX_N"/>
</dbReference>
<keyword evidence="1" id="KW-0408">Iron</keyword>
<proteinExistence type="inferred from homology"/>
<dbReference type="Gene3D" id="2.60.120.330">
    <property type="entry name" value="B-lactam Antibiotic, Isopenicillin N Synthase, Chain"/>
    <property type="match status" value="1"/>
</dbReference>
<dbReference type="GO" id="GO:0046872">
    <property type="term" value="F:metal ion binding"/>
    <property type="evidence" value="ECO:0007669"/>
    <property type="project" value="UniProtKB-KW"/>
</dbReference>
<dbReference type="InterPro" id="IPR050231">
    <property type="entry name" value="Iron_ascorbate_oxido_reductase"/>
</dbReference>
<dbReference type="PROSITE" id="PS51471">
    <property type="entry name" value="FE2OG_OXY"/>
    <property type="match status" value="1"/>
</dbReference>
<sequence length="384" mass="44063">MPNKSVLIIDLAQDDESLLVEQVARACSTAGFFQVLNHGISDELVEEFRHQCRRYFTEMPQQMKEAHRRTATNARGYFDDELTKQRLDWKQALDVGVPGSRDWTLPDNDPKNSCLDGFNRLPTEEELSGYRDTIVRYFQACEALSDKITRIMAAGIDKKVANEVVQDLKENHTSYLRMNYYPVYNPEVEEETRKEEKSSKNEPPPLGISPHKDAGYLTVLLQDDDCHSLQVWLDDAWQTVVPVKGAFTINTGDMAQIWSNGLYKAPLHRVLTNNVKERFSAPFFYNPGYNSYMKPVVNASPKYHPCLWGYFRAVRFAGDFTDLGVEIQIEDYETNAENANDEVEQPVSEKSHDAHPNIRRQKIFAEKACMEEPFDVDGFRALLT</sequence>
<gene>
    <name evidence="4" type="ORF">ACOF00016_LOCUS11040</name>
</gene>
<accession>A0A7S3P576</accession>
<dbReference type="Pfam" id="PF03171">
    <property type="entry name" value="2OG-FeII_Oxy"/>
    <property type="match status" value="1"/>
</dbReference>
<evidence type="ECO:0000256" key="1">
    <source>
        <dbReference type="RuleBase" id="RU003682"/>
    </source>
</evidence>
<dbReference type="SUPFAM" id="SSF51197">
    <property type="entry name" value="Clavaminate synthase-like"/>
    <property type="match status" value="1"/>
</dbReference>
<protein>
    <recommendedName>
        <fullName evidence="3">Fe2OG dioxygenase domain-containing protein</fullName>
    </recommendedName>
</protein>
<reference evidence="4" key="1">
    <citation type="submission" date="2021-01" db="EMBL/GenBank/DDBJ databases">
        <authorList>
            <person name="Corre E."/>
            <person name="Pelletier E."/>
            <person name="Niang G."/>
            <person name="Scheremetjew M."/>
            <person name="Finn R."/>
            <person name="Kale V."/>
            <person name="Holt S."/>
            <person name="Cochrane G."/>
            <person name="Meng A."/>
            <person name="Brown T."/>
            <person name="Cohen L."/>
        </authorList>
    </citation>
    <scope>NUCLEOTIDE SEQUENCE</scope>
    <source>
        <strain evidence="4">CCMP127</strain>
    </source>
</reference>
<evidence type="ECO:0000313" key="4">
    <source>
        <dbReference type="EMBL" id="CAE0413797.1"/>
    </source>
</evidence>
<dbReference type="AlphaFoldDB" id="A0A7S3P576"/>
<organism evidence="4">
    <name type="scientific">Amphora coffeiformis</name>
    <dbReference type="NCBI Taxonomy" id="265554"/>
    <lineage>
        <taxon>Eukaryota</taxon>
        <taxon>Sar</taxon>
        <taxon>Stramenopiles</taxon>
        <taxon>Ochrophyta</taxon>
        <taxon>Bacillariophyta</taxon>
        <taxon>Bacillariophyceae</taxon>
        <taxon>Bacillariophycidae</taxon>
        <taxon>Thalassiophysales</taxon>
        <taxon>Catenulaceae</taxon>
        <taxon>Amphora</taxon>
    </lineage>
</organism>
<feature type="compositionally biased region" description="Basic and acidic residues" evidence="2">
    <location>
        <begin position="191"/>
        <end position="200"/>
    </location>
</feature>
<comment type="similarity">
    <text evidence="1">Belongs to the iron/ascorbate-dependent oxidoreductase family.</text>
</comment>
<dbReference type="PANTHER" id="PTHR47990">
    <property type="entry name" value="2-OXOGLUTARATE (2OG) AND FE(II)-DEPENDENT OXYGENASE SUPERFAMILY PROTEIN-RELATED"/>
    <property type="match status" value="1"/>
</dbReference>